<dbReference type="Pfam" id="PF12706">
    <property type="entry name" value="Lactamase_B_2"/>
    <property type="match status" value="1"/>
</dbReference>
<dbReference type="SUPFAM" id="SSF56281">
    <property type="entry name" value="Metallo-hydrolase/oxidoreductase"/>
    <property type="match status" value="1"/>
</dbReference>
<evidence type="ECO:0000256" key="2">
    <source>
        <dbReference type="SAM" id="SignalP"/>
    </source>
</evidence>
<dbReference type="InterPro" id="IPR036866">
    <property type="entry name" value="RibonucZ/Hydroxyglut_hydro"/>
</dbReference>
<comment type="caution">
    <text evidence="4">The sequence shown here is derived from an EMBL/GenBank/DDBJ whole genome shotgun (WGS) entry which is preliminary data.</text>
</comment>
<dbReference type="Gene3D" id="3.60.15.10">
    <property type="entry name" value="Ribonuclease Z/Hydroxyacylglutathione hydrolase-like"/>
    <property type="match status" value="1"/>
</dbReference>
<keyword evidence="2" id="KW-0732">Signal</keyword>
<sequence length="285" mass="31489">MKKVIPLILACISALTVSSIAQPLQIQLIRQATVKITMHQQHLLIDPVLADEGTEPPIFFSNERKNPTIGLPFHRDSVLKNVDAILLTHYHPDHFDMAAEKYVPKDMLIFCQPGDDAKLKEKGFTHTQVIDSTMTWQGISFHRYLSSHYPGANGEPPFGISSSWYLQSGTDAVFITGDAILDDRLKASLAATRPPIVIANSGECHFTRENPVLAPGITMTLTTGELKAITQLLPATTVVAVHMDAINHCSLTKAELRQYVAKEKLQKRIRVPNEGEVLRGIPGNK</sequence>
<evidence type="ECO:0000313" key="4">
    <source>
        <dbReference type="EMBL" id="NLR67719.1"/>
    </source>
</evidence>
<dbReference type="EMBL" id="JABAIA010000003">
    <property type="protein sequence ID" value="NLR67719.1"/>
    <property type="molecule type" value="Genomic_DNA"/>
</dbReference>
<protein>
    <submittedName>
        <fullName evidence="4">MBL fold metallo-hydrolase</fullName>
    </submittedName>
</protein>
<dbReference type="PANTHER" id="PTHR43546:SF9">
    <property type="entry name" value="L-ASCORBATE-6-PHOSPHATE LACTONASE ULAG-RELATED"/>
    <property type="match status" value="1"/>
</dbReference>
<dbReference type="RefSeq" id="WP_168873664.1">
    <property type="nucleotide sequence ID" value="NZ_JABAIA010000003.1"/>
</dbReference>
<gene>
    <name evidence="4" type="ORF">HGH92_25670</name>
</gene>
<dbReference type="AlphaFoldDB" id="A0A847RL33"/>
<dbReference type="InterPro" id="IPR001279">
    <property type="entry name" value="Metallo-B-lactamas"/>
</dbReference>
<evidence type="ECO:0000313" key="5">
    <source>
        <dbReference type="Proteomes" id="UP000570474"/>
    </source>
</evidence>
<proteinExistence type="predicted"/>
<evidence type="ECO:0000259" key="3">
    <source>
        <dbReference type="Pfam" id="PF12706"/>
    </source>
</evidence>
<dbReference type="PANTHER" id="PTHR43546">
    <property type="entry name" value="UPF0173 METAL-DEPENDENT HYDROLASE MJ1163-RELATED"/>
    <property type="match status" value="1"/>
</dbReference>
<dbReference type="GO" id="GO:0016787">
    <property type="term" value="F:hydrolase activity"/>
    <property type="evidence" value="ECO:0007669"/>
    <property type="project" value="UniProtKB-KW"/>
</dbReference>
<keyword evidence="1 4" id="KW-0378">Hydrolase</keyword>
<accession>A0A847RL33</accession>
<keyword evidence="5" id="KW-1185">Reference proteome</keyword>
<dbReference type="InterPro" id="IPR050114">
    <property type="entry name" value="UPF0173_UPF0282_UlaG_hydrolase"/>
</dbReference>
<feature type="domain" description="Metallo-beta-lactamase" evidence="3">
    <location>
        <begin position="43"/>
        <end position="243"/>
    </location>
</feature>
<reference evidence="4 5" key="1">
    <citation type="submission" date="2020-04" db="EMBL/GenBank/DDBJ databases">
        <authorList>
            <person name="Yin C."/>
        </authorList>
    </citation>
    <scope>NUCLEOTIDE SEQUENCE [LARGE SCALE GENOMIC DNA]</scope>
    <source>
        <strain evidence="4 5">Ae27</strain>
    </source>
</reference>
<name>A0A847RL33_9BACT</name>
<feature type="chain" id="PRO_5032691422" evidence="2">
    <location>
        <begin position="22"/>
        <end position="285"/>
    </location>
</feature>
<organism evidence="4 5">
    <name type="scientific">Chitinophaga varians</name>
    <dbReference type="NCBI Taxonomy" id="2202339"/>
    <lineage>
        <taxon>Bacteria</taxon>
        <taxon>Pseudomonadati</taxon>
        <taxon>Bacteroidota</taxon>
        <taxon>Chitinophagia</taxon>
        <taxon>Chitinophagales</taxon>
        <taxon>Chitinophagaceae</taxon>
        <taxon>Chitinophaga</taxon>
    </lineage>
</organism>
<feature type="signal peptide" evidence="2">
    <location>
        <begin position="1"/>
        <end position="21"/>
    </location>
</feature>
<dbReference type="Proteomes" id="UP000570474">
    <property type="component" value="Unassembled WGS sequence"/>
</dbReference>
<evidence type="ECO:0000256" key="1">
    <source>
        <dbReference type="ARBA" id="ARBA00022801"/>
    </source>
</evidence>